<protein>
    <submittedName>
        <fullName evidence="3">Uu.00g057440.m01.CDS01</fullName>
    </submittedName>
</protein>
<feature type="compositionally biased region" description="Basic and acidic residues" evidence="1">
    <location>
        <begin position="253"/>
        <end position="272"/>
    </location>
</feature>
<accession>A0AAI8YM73</accession>
<sequence length="352" mass="39587">MGHLHYLIYPDNDPKLARLAVHWATTLVFLWSFCFNFGTMAIWVFMIASGNPPSPNFIFIYGIADMALLTVLLLILAFLSVRVSWVERYFIYPSVPGLFYAAKSLLRRFRKTWQRIRALRSNEIPETETETDWRQAYGSSSGDPYQAASMIVFPSTSAESVVEDFPAYDEDGGGSSARAPEEGTTYELFPNAHLHDPNSGSHPSRSSLLKAKGPDRRPDSHRTSSATSSMPSISELQELDIDDDIRPSGSVRPPRETHNGNRSHTGREERRIGKVPQHHVQYSPADIQHHNSVHAVVVVDDPQQGSSQDGAPIRYNDTLVPKESLVMVRGTRLEETGRDVELNFESFREVRC</sequence>
<feature type="transmembrane region" description="Helical" evidence="2">
    <location>
        <begin position="89"/>
        <end position="106"/>
    </location>
</feature>
<feature type="transmembrane region" description="Helical" evidence="2">
    <location>
        <begin position="20"/>
        <end position="46"/>
    </location>
</feature>
<comment type="caution">
    <text evidence="3">The sequence shown here is derived from an EMBL/GenBank/DDBJ whole genome shotgun (WGS) entry which is preliminary data.</text>
</comment>
<dbReference type="Proteomes" id="UP001295740">
    <property type="component" value="Unassembled WGS sequence"/>
</dbReference>
<evidence type="ECO:0000256" key="1">
    <source>
        <dbReference type="SAM" id="MobiDB-lite"/>
    </source>
</evidence>
<name>A0AAI8YM73_9PEZI</name>
<evidence type="ECO:0000313" key="3">
    <source>
        <dbReference type="EMBL" id="CAJ2509844.1"/>
    </source>
</evidence>
<feature type="compositionally biased region" description="Low complexity" evidence="1">
    <location>
        <begin position="223"/>
        <end position="234"/>
    </location>
</feature>
<keyword evidence="2" id="KW-1133">Transmembrane helix</keyword>
<reference evidence="3" key="1">
    <citation type="submission" date="2023-10" db="EMBL/GenBank/DDBJ databases">
        <authorList>
            <person name="Hackl T."/>
        </authorList>
    </citation>
    <scope>NUCLEOTIDE SEQUENCE</scope>
</reference>
<feature type="transmembrane region" description="Helical" evidence="2">
    <location>
        <begin position="58"/>
        <end position="83"/>
    </location>
</feature>
<evidence type="ECO:0000313" key="4">
    <source>
        <dbReference type="Proteomes" id="UP001295740"/>
    </source>
</evidence>
<dbReference type="AlphaFoldDB" id="A0AAI8YM73"/>
<organism evidence="3 4">
    <name type="scientific">Anthostomella pinea</name>
    <dbReference type="NCBI Taxonomy" id="933095"/>
    <lineage>
        <taxon>Eukaryota</taxon>
        <taxon>Fungi</taxon>
        <taxon>Dikarya</taxon>
        <taxon>Ascomycota</taxon>
        <taxon>Pezizomycotina</taxon>
        <taxon>Sordariomycetes</taxon>
        <taxon>Xylariomycetidae</taxon>
        <taxon>Xylariales</taxon>
        <taxon>Xylariaceae</taxon>
        <taxon>Anthostomella</taxon>
    </lineage>
</organism>
<proteinExistence type="predicted"/>
<feature type="compositionally biased region" description="Polar residues" evidence="1">
    <location>
        <begin position="198"/>
        <end position="207"/>
    </location>
</feature>
<keyword evidence="4" id="KW-1185">Reference proteome</keyword>
<evidence type="ECO:0000256" key="2">
    <source>
        <dbReference type="SAM" id="Phobius"/>
    </source>
</evidence>
<keyword evidence="2" id="KW-0472">Membrane</keyword>
<keyword evidence="2" id="KW-0812">Transmembrane</keyword>
<gene>
    <name evidence="3" type="ORF">KHLLAP_LOCUS10312</name>
</gene>
<feature type="compositionally biased region" description="Basic and acidic residues" evidence="1">
    <location>
        <begin position="212"/>
        <end position="222"/>
    </location>
</feature>
<feature type="region of interest" description="Disordered" evidence="1">
    <location>
        <begin position="189"/>
        <end position="277"/>
    </location>
</feature>
<dbReference type="EMBL" id="CAUWAG010000013">
    <property type="protein sequence ID" value="CAJ2509844.1"/>
    <property type="molecule type" value="Genomic_DNA"/>
</dbReference>